<dbReference type="PANTHER" id="PTHR10196">
    <property type="entry name" value="SUGAR KINASE"/>
    <property type="match status" value="1"/>
</dbReference>
<keyword evidence="8" id="KW-0067">ATP-binding</keyword>
<dbReference type="PROSITE" id="PS00445">
    <property type="entry name" value="FGGY_KINASES_2"/>
    <property type="match status" value="1"/>
</dbReference>
<evidence type="ECO:0000256" key="11">
    <source>
        <dbReference type="ARBA" id="ARBA00054633"/>
    </source>
</evidence>
<dbReference type="SUPFAM" id="SSF53067">
    <property type="entry name" value="Actin-like ATPase domain"/>
    <property type="match status" value="2"/>
</dbReference>
<dbReference type="InterPro" id="IPR018485">
    <property type="entry name" value="FGGY_C"/>
</dbReference>
<dbReference type="NCBIfam" id="TIGR01311">
    <property type="entry name" value="glycerol_kin"/>
    <property type="match status" value="1"/>
</dbReference>
<dbReference type="EMBL" id="ACLJ02000001">
    <property type="protein sequence ID" value="EFK55436.1"/>
    <property type="molecule type" value="Genomic_DNA"/>
</dbReference>
<dbReference type="PANTHER" id="PTHR10196:SF69">
    <property type="entry name" value="GLYCEROL KINASE"/>
    <property type="match status" value="1"/>
</dbReference>
<dbReference type="InterPro" id="IPR000577">
    <property type="entry name" value="Carb_kinase_FGGY"/>
</dbReference>
<protein>
    <recommendedName>
        <fullName evidence="3">glycerol kinase</fullName>
        <ecNumber evidence="3">2.7.1.30</ecNumber>
    </recommendedName>
    <alternativeName>
        <fullName evidence="9">ATP:glycerol 3-phosphotransferase</fullName>
    </alternativeName>
</protein>
<dbReference type="GO" id="GO:0006072">
    <property type="term" value="P:glycerol-3-phosphate metabolic process"/>
    <property type="evidence" value="ECO:0007669"/>
    <property type="project" value="InterPro"/>
</dbReference>
<evidence type="ECO:0000313" key="15">
    <source>
        <dbReference type="EMBL" id="EFK55436.1"/>
    </source>
</evidence>
<dbReference type="EC" id="2.7.1.30" evidence="3"/>
<evidence type="ECO:0000259" key="13">
    <source>
        <dbReference type="Pfam" id="PF00370"/>
    </source>
</evidence>
<evidence type="ECO:0000256" key="4">
    <source>
        <dbReference type="ARBA" id="ARBA00022679"/>
    </source>
</evidence>
<comment type="pathway">
    <text evidence="1">Polyol metabolism; glycerol degradation via glycerol kinase pathway; sn-glycerol 3-phosphate from glycerol: step 1/1.</text>
</comment>
<dbReference type="PIRSF" id="PIRSF000538">
    <property type="entry name" value="GlpK"/>
    <property type="match status" value="1"/>
</dbReference>
<keyword evidence="6 12" id="KW-0418">Kinase</keyword>
<dbReference type="STRING" id="585529.HMPREF0291_10694"/>
<proteinExistence type="inferred from homology"/>
<dbReference type="InterPro" id="IPR043129">
    <property type="entry name" value="ATPase_NBD"/>
</dbReference>
<dbReference type="GO" id="GO:0004370">
    <property type="term" value="F:glycerol kinase activity"/>
    <property type="evidence" value="ECO:0007669"/>
    <property type="project" value="UniProtKB-EC"/>
</dbReference>
<dbReference type="GO" id="GO:0019563">
    <property type="term" value="P:glycerol catabolic process"/>
    <property type="evidence" value="ECO:0007669"/>
    <property type="project" value="TreeGrafter"/>
</dbReference>
<evidence type="ECO:0000256" key="7">
    <source>
        <dbReference type="ARBA" id="ARBA00022798"/>
    </source>
</evidence>
<evidence type="ECO:0000256" key="5">
    <source>
        <dbReference type="ARBA" id="ARBA00022741"/>
    </source>
</evidence>
<keyword evidence="16" id="KW-1185">Reference proteome</keyword>
<comment type="catalytic activity">
    <reaction evidence="10">
        <text>glycerol + ATP = sn-glycerol 3-phosphate + ADP + H(+)</text>
        <dbReference type="Rhea" id="RHEA:21644"/>
        <dbReference type="ChEBI" id="CHEBI:15378"/>
        <dbReference type="ChEBI" id="CHEBI:17754"/>
        <dbReference type="ChEBI" id="CHEBI:30616"/>
        <dbReference type="ChEBI" id="CHEBI:57597"/>
        <dbReference type="ChEBI" id="CHEBI:456216"/>
        <dbReference type="EC" id="2.7.1.30"/>
    </reaction>
</comment>
<evidence type="ECO:0000256" key="12">
    <source>
        <dbReference type="RuleBase" id="RU003733"/>
    </source>
</evidence>
<comment type="function">
    <text evidence="11">Key enzyme in the regulation of glycerol uptake and metabolism. Catalyzes the phosphorylation of glycerol to yield sn-glycerol 3-phosphate.</text>
</comment>
<dbReference type="GO" id="GO:0005829">
    <property type="term" value="C:cytosol"/>
    <property type="evidence" value="ECO:0007669"/>
    <property type="project" value="TreeGrafter"/>
</dbReference>
<evidence type="ECO:0000256" key="1">
    <source>
        <dbReference type="ARBA" id="ARBA00005190"/>
    </source>
</evidence>
<dbReference type="GO" id="GO:0005524">
    <property type="term" value="F:ATP binding"/>
    <property type="evidence" value="ECO:0007669"/>
    <property type="project" value="UniProtKB-KW"/>
</dbReference>
<dbReference type="Pfam" id="PF00370">
    <property type="entry name" value="FGGY_N"/>
    <property type="match status" value="1"/>
</dbReference>
<evidence type="ECO:0000313" key="16">
    <source>
        <dbReference type="Proteomes" id="UP000004208"/>
    </source>
</evidence>
<feature type="domain" description="Carbohydrate kinase FGGY N-terminal" evidence="13">
    <location>
        <begin position="2"/>
        <end position="255"/>
    </location>
</feature>
<evidence type="ECO:0000256" key="6">
    <source>
        <dbReference type="ARBA" id="ARBA00022777"/>
    </source>
</evidence>
<feature type="domain" description="Carbohydrate kinase FGGY C-terminal" evidence="14">
    <location>
        <begin position="265"/>
        <end position="453"/>
    </location>
</feature>
<evidence type="ECO:0000256" key="2">
    <source>
        <dbReference type="ARBA" id="ARBA00009156"/>
    </source>
</evidence>
<sequence>MYIAAIDQGTTSTRCYITTTDGEVAGTAQFEHEQIMPREGWVEHDPREIWRNTRRALSEALVDADLELEDISAVGLTNQRETAVVWDKATGRPVYNAIVWQDTRTERVGEGEKDRYLRKTGLLANSYPAGPKWAWILDNVEGARERAEKGELLAGTVDTWLIWNLTGGARGKRSVFGRGGAQHVTDVTNASRTLLMDLETLDWDDSLCEEIGVPRKILPEIRPSFGSFGTMRRRKGSRDVPITGVLGDQQAALFGQGCLEQGDAKMTYGTGLFMLLNTGEEPQFSDHGLLTTVAYQQDGKKPVYALEGSVAVGGSLIQWLRDQMGILSSAAESETLASQVDDSAGVVIVPAFSGLFAPRWRPDARGVITGITRYIDRRHIARAALDATCLQTLEVVNAMEKDSGISIDALRVDGGMTANDLLMQMQADMLNSTVVRPDNMETTVMGAASAAGFGAGLIDDPLSLGGDTTWENEMAGPDRDRLVSQWEEAVSRSLDLAP</sequence>
<dbReference type="InterPro" id="IPR018483">
    <property type="entry name" value="Carb_kinase_FGGY_CS"/>
</dbReference>
<accession>D7W9F6</accession>
<dbReference type="Pfam" id="PF02782">
    <property type="entry name" value="FGGY_C"/>
    <property type="match status" value="1"/>
</dbReference>
<dbReference type="AlphaFoldDB" id="D7W9F6"/>
<dbReference type="NCBIfam" id="NF000756">
    <property type="entry name" value="PRK00047.1"/>
    <property type="match status" value="1"/>
</dbReference>
<dbReference type="OrthoDB" id="9805576at2"/>
<evidence type="ECO:0000259" key="14">
    <source>
        <dbReference type="Pfam" id="PF02782"/>
    </source>
</evidence>
<evidence type="ECO:0000256" key="8">
    <source>
        <dbReference type="ARBA" id="ARBA00022840"/>
    </source>
</evidence>
<evidence type="ECO:0000256" key="9">
    <source>
        <dbReference type="ARBA" id="ARBA00043149"/>
    </source>
</evidence>
<dbReference type="eggNOG" id="COG0554">
    <property type="taxonomic scope" value="Bacteria"/>
</dbReference>
<gene>
    <name evidence="15" type="primary">glpK</name>
    <name evidence="15" type="ORF">HMPREF0291_10694</name>
</gene>
<dbReference type="Gene3D" id="3.30.420.40">
    <property type="match status" value="2"/>
</dbReference>
<reference evidence="15" key="1">
    <citation type="submission" date="2010-06" db="EMBL/GenBank/DDBJ databases">
        <authorList>
            <person name="Muzny D."/>
            <person name="Qin X."/>
            <person name="Buhay C."/>
            <person name="Dugan-Rocha S."/>
            <person name="Ding Y."/>
            <person name="Chen G."/>
            <person name="Hawes A."/>
            <person name="Holder M."/>
            <person name="Jhangiani S."/>
            <person name="Johnson A."/>
            <person name="Khan Z."/>
            <person name="Li Z."/>
            <person name="Liu W."/>
            <person name="Liu X."/>
            <person name="Perez L."/>
            <person name="Shen H."/>
            <person name="Wang Q."/>
            <person name="Watt J."/>
            <person name="Xi L."/>
            <person name="Xin Y."/>
            <person name="Zhou J."/>
            <person name="Deng J."/>
            <person name="Jiang H."/>
            <person name="Liu Y."/>
            <person name="Qu J."/>
            <person name="Song X.-Z."/>
            <person name="Zhang L."/>
            <person name="Villasana D."/>
            <person name="Johnson A."/>
            <person name="Liu J."/>
            <person name="Liyanage D."/>
            <person name="Lorensuhewa L."/>
            <person name="Robinson T."/>
            <person name="Song A."/>
            <person name="Song B.-B."/>
            <person name="Dinh H."/>
            <person name="Thornton R."/>
            <person name="Coyle M."/>
            <person name="Francisco L."/>
            <person name="Jackson L."/>
            <person name="Javaid M."/>
            <person name="Korchina V."/>
            <person name="Kovar C."/>
            <person name="Mata R."/>
            <person name="Mathew T."/>
            <person name="Ngo R."/>
            <person name="Nguyen L."/>
            <person name="Nguyen N."/>
            <person name="Okwuonu G."/>
            <person name="Ongeri F."/>
            <person name="Pham C."/>
            <person name="Simmons D."/>
            <person name="Wilczek-Boney K."/>
            <person name="Hale W."/>
            <person name="Jakkamsetti A."/>
            <person name="Pham P."/>
            <person name="Ruth R."/>
            <person name="San Lucas F."/>
            <person name="Warren J."/>
            <person name="Zhang J."/>
            <person name="Zhao Z."/>
            <person name="Zhou C."/>
            <person name="Zhu D."/>
            <person name="Lee S."/>
            <person name="Bess C."/>
            <person name="Blankenburg K."/>
            <person name="Forbes L."/>
            <person name="Fu Q."/>
            <person name="Gubbala S."/>
            <person name="Hirani K."/>
            <person name="Jayaseelan J.C."/>
            <person name="Lara F."/>
            <person name="Munidasa M."/>
            <person name="Palculict T."/>
            <person name="Patil S."/>
            <person name="Pu L.-L."/>
            <person name="Saada N."/>
            <person name="Tang L."/>
            <person name="Weissenberger G."/>
            <person name="Zhu Y."/>
            <person name="Hemphill L."/>
            <person name="Shang Y."/>
            <person name="Youmans B."/>
            <person name="Ayvaz T."/>
            <person name="Ross M."/>
            <person name="Santibanez J."/>
            <person name="Aqrawi P."/>
            <person name="Gross S."/>
            <person name="Joshi V."/>
            <person name="Fowler G."/>
            <person name="Nazareth L."/>
            <person name="Reid J."/>
            <person name="Worley K."/>
            <person name="Petrosino J."/>
            <person name="Highlander S."/>
            <person name="Gibbs R."/>
        </authorList>
    </citation>
    <scope>NUCLEOTIDE SEQUENCE [LARGE SCALE GENOMIC DNA]</scope>
    <source>
        <strain evidence="15">ATCC 33030</strain>
    </source>
</reference>
<keyword evidence="7" id="KW-0319">Glycerol metabolism</keyword>
<dbReference type="FunFam" id="3.30.420.40:FF:000007">
    <property type="entry name" value="Glycerol kinase"/>
    <property type="match status" value="1"/>
</dbReference>
<evidence type="ECO:0000256" key="3">
    <source>
        <dbReference type="ARBA" id="ARBA00012099"/>
    </source>
</evidence>
<dbReference type="Proteomes" id="UP000004208">
    <property type="component" value="Unassembled WGS sequence"/>
</dbReference>
<comment type="similarity">
    <text evidence="2 12">Belongs to the FGGY kinase family.</text>
</comment>
<dbReference type="RefSeq" id="WP_005288015.1">
    <property type="nucleotide sequence ID" value="NZ_CM000961.1"/>
</dbReference>
<dbReference type="FunFam" id="3.30.420.40:FF:000008">
    <property type="entry name" value="Glycerol kinase"/>
    <property type="match status" value="1"/>
</dbReference>
<dbReference type="CDD" id="cd07769">
    <property type="entry name" value="ASKHA_NBD_FGGY_GK"/>
    <property type="match status" value="1"/>
</dbReference>
<keyword evidence="5" id="KW-0547">Nucleotide-binding</keyword>
<organism evidence="15 16">
    <name type="scientific">Corynebacterium genitalium ATCC 33030</name>
    <dbReference type="NCBI Taxonomy" id="585529"/>
    <lineage>
        <taxon>Bacteria</taxon>
        <taxon>Bacillati</taxon>
        <taxon>Actinomycetota</taxon>
        <taxon>Actinomycetes</taxon>
        <taxon>Mycobacteriales</taxon>
        <taxon>Corynebacteriaceae</taxon>
        <taxon>Corynebacterium</taxon>
    </lineage>
</organism>
<keyword evidence="4 12" id="KW-0808">Transferase</keyword>
<dbReference type="InterPro" id="IPR018484">
    <property type="entry name" value="FGGY_N"/>
</dbReference>
<dbReference type="InterPro" id="IPR005999">
    <property type="entry name" value="Glycerol_kin"/>
</dbReference>
<name>D7W9F6_9CORY</name>
<dbReference type="HOGENOM" id="CLU_009281_2_3_11"/>
<comment type="caution">
    <text evidence="15">The sequence shown here is derived from an EMBL/GenBank/DDBJ whole genome shotgun (WGS) entry which is preliminary data.</text>
</comment>
<evidence type="ECO:0000256" key="10">
    <source>
        <dbReference type="ARBA" id="ARBA00052101"/>
    </source>
</evidence>